<evidence type="ECO:0000313" key="1">
    <source>
        <dbReference type="EMBL" id="QGV19755.1"/>
    </source>
</evidence>
<dbReference type="EMBL" id="CP022956">
    <property type="protein sequence ID" value="QGV19755.1"/>
    <property type="molecule type" value="Genomic_DNA"/>
</dbReference>
<keyword evidence="1" id="KW-0614">Plasmid</keyword>
<gene>
    <name evidence="1" type="ORF">LCAKO_2p46</name>
</gene>
<evidence type="ECO:0000313" key="2">
    <source>
        <dbReference type="Proteomes" id="UP000423274"/>
    </source>
</evidence>
<name>A0AAP9KX85_LACPA</name>
<protein>
    <submittedName>
        <fullName evidence="1">Uncharacterized protein</fullName>
    </submittedName>
</protein>
<accession>A0AAP9KX85</accession>
<dbReference type="AlphaFoldDB" id="A0AAP9KX85"/>
<organism evidence="1 2">
    <name type="scientific">Lacticaseibacillus paracasei subsp. paracasei</name>
    <dbReference type="NCBI Taxonomy" id="47714"/>
    <lineage>
        <taxon>Bacteria</taxon>
        <taxon>Bacillati</taxon>
        <taxon>Bacillota</taxon>
        <taxon>Bacilli</taxon>
        <taxon>Lactobacillales</taxon>
        <taxon>Lactobacillaceae</taxon>
        <taxon>Lacticaseibacillus</taxon>
    </lineage>
</organism>
<reference evidence="1 2" key="1">
    <citation type="submission" date="2017-08" db="EMBL/GenBank/DDBJ databases">
        <title>Genome sequence, comparative genomics and functional analysis of the highly adhesive Lactobacillus parcasei Kobulty strain.</title>
        <authorList>
            <person name="Koryszewska-Baginska A."/>
            <person name="Grynberg M."/>
            <person name="Aleksandrzak-Piekarczyk T."/>
        </authorList>
    </citation>
    <scope>NUCLEOTIDE SEQUENCE [LARGE SCALE GENOMIC DNA]</scope>
    <source>
        <strain evidence="1 2">IBB3423</strain>
        <plasmid evidence="2">plcako.2</plasmid>
    </source>
</reference>
<dbReference type="Proteomes" id="UP000423274">
    <property type="component" value="Plasmid pLCAKO.2"/>
</dbReference>
<sequence length="39" mass="4392">MTGRRKGTCGLARVAARHKFYAQLLHDLHDSWRPATNGV</sequence>
<proteinExistence type="predicted"/>
<geneLocation type="plasmid" evidence="2">
    <name>plcako.2</name>
</geneLocation>